<keyword evidence="1" id="KW-0472">Membrane</keyword>
<dbReference type="AlphaFoldDB" id="A0A397W3W6"/>
<keyword evidence="1" id="KW-0812">Transmembrane</keyword>
<accession>A0A397W3W6</accession>
<dbReference type="Proteomes" id="UP000266673">
    <property type="component" value="Unassembled WGS sequence"/>
</dbReference>
<feature type="transmembrane region" description="Helical" evidence="1">
    <location>
        <begin position="152"/>
        <end position="170"/>
    </location>
</feature>
<dbReference type="EMBL" id="QKWP01000151">
    <property type="protein sequence ID" value="RIB26056.1"/>
    <property type="molecule type" value="Genomic_DNA"/>
</dbReference>
<protein>
    <submittedName>
        <fullName evidence="2">Uncharacterized protein</fullName>
    </submittedName>
</protein>
<evidence type="ECO:0000313" key="3">
    <source>
        <dbReference type="Proteomes" id="UP000266673"/>
    </source>
</evidence>
<keyword evidence="1" id="KW-1133">Transmembrane helix</keyword>
<evidence type="ECO:0000256" key="1">
    <source>
        <dbReference type="SAM" id="Phobius"/>
    </source>
</evidence>
<organism evidence="2 3">
    <name type="scientific">Gigaspora rosea</name>
    <dbReference type="NCBI Taxonomy" id="44941"/>
    <lineage>
        <taxon>Eukaryota</taxon>
        <taxon>Fungi</taxon>
        <taxon>Fungi incertae sedis</taxon>
        <taxon>Mucoromycota</taxon>
        <taxon>Glomeromycotina</taxon>
        <taxon>Glomeromycetes</taxon>
        <taxon>Diversisporales</taxon>
        <taxon>Gigasporaceae</taxon>
        <taxon>Gigaspora</taxon>
    </lineage>
</organism>
<dbReference type="OrthoDB" id="2356492at2759"/>
<name>A0A397W3W6_9GLOM</name>
<evidence type="ECO:0000313" key="2">
    <source>
        <dbReference type="EMBL" id="RIB26056.1"/>
    </source>
</evidence>
<reference evidence="2 3" key="1">
    <citation type="submission" date="2018-06" db="EMBL/GenBank/DDBJ databases">
        <title>Comparative genomics reveals the genomic features of Rhizophagus irregularis, R. cerebriforme, R. diaphanum and Gigaspora rosea, and their symbiotic lifestyle signature.</title>
        <authorList>
            <person name="Morin E."/>
            <person name="San Clemente H."/>
            <person name="Chen E.C.H."/>
            <person name="De La Providencia I."/>
            <person name="Hainaut M."/>
            <person name="Kuo A."/>
            <person name="Kohler A."/>
            <person name="Murat C."/>
            <person name="Tang N."/>
            <person name="Roy S."/>
            <person name="Loubradou J."/>
            <person name="Henrissat B."/>
            <person name="Grigoriev I.V."/>
            <person name="Corradi N."/>
            <person name="Roux C."/>
            <person name="Martin F.M."/>
        </authorList>
    </citation>
    <scope>NUCLEOTIDE SEQUENCE [LARGE SCALE GENOMIC DNA]</scope>
    <source>
        <strain evidence="2 3">DAOM 194757</strain>
    </source>
</reference>
<keyword evidence="3" id="KW-1185">Reference proteome</keyword>
<gene>
    <name evidence="2" type="ORF">C2G38_2164433</name>
</gene>
<sequence>MVENENLTPNQVDICDAAAKEWKNIKKFKETRIDDIIKGYLDTPIKLRGFIGTTISTKKTKVLDTISSSYRAVEIIPIEQEIQNNAPAQKRTASSIEPAEAKIKELYKKIFGLRVISKVSSLVGDIPFVEAVIGVVACWCYRSFGVIASNVAHLWVLAYIESSFAIFLIYRLRRLDATPTFVGAIAY</sequence>
<comment type="caution">
    <text evidence="2">The sequence shown here is derived from an EMBL/GenBank/DDBJ whole genome shotgun (WGS) entry which is preliminary data.</text>
</comment>
<proteinExistence type="predicted"/>